<protein>
    <recommendedName>
        <fullName evidence="4">C-type lysozyme inhibitor domain-containing protein</fullName>
    </recommendedName>
</protein>
<dbReference type="Proteomes" id="UP001500730">
    <property type="component" value="Unassembled WGS sequence"/>
</dbReference>
<reference evidence="3" key="1">
    <citation type="journal article" date="2019" name="Int. J. Syst. Evol. Microbiol.">
        <title>The Global Catalogue of Microorganisms (GCM) 10K type strain sequencing project: providing services to taxonomists for standard genome sequencing and annotation.</title>
        <authorList>
            <consortium name="The Broad Institute Genomics Platform"/>
            <consortium name="The Broad Institute Genome Sequencing Center for Infectious Disease"/>
            <person name="Wu L."/>
            <person name="Ma J."/>
        </authorList>
    </citation>
    <scope>NUCLEOTIDE SEQUENCE [LARGE SCALE GENOMIC DNA]</scope>
    <source>
        <strain evidence="3">JCM 16259</strain>
    </source>
</reference>
<name>A0ABP5ZJZ4_9MICO</name>
<feature type="transmembrane region" description="Helical" evidence="1">
    <location>
        <begin position="12"/>
        <end position="33"/>
    </location>
</feature>
<dbReference type="EMBL" id="BAAARE010000024">
    <property type="protein sequence ID" value="GAA2498278.1"/>
    <property type="molecule type" value="Genomic_DNA"/>
</dbReference>
<accession>A0ABP5ZJZ4</accession>
<keyword evidence="1" id="KW-0812">Transmembrane</keyword>
<evidence type="ECO:0000256" key="1">
    <source>
        <dbReference type="SAM" id="Phobius"/>
    </source>
</evidence>
<keyword evidence="1" id="KW-1133">Transmembrane helix</keyword>
<keyword evidence="1" id="KW-0472">Membrane</keyword>
<comment type="caution">
    <text evidence="2">The sequence shown here is derived from an EMBL/GenBank/DDBJ whole genome shotgun (WGS) entry which is preliminary data.</text>
</comment>
<evidence type="ECO:0000313" key="3">
    <source>
        <dbReference type="Proteomes" id="UP001500730"/>
    </source>
</evidence>
<gene>
    <name evidence="2" type="ORF">GCM10009858_40760</name>
</gene>
<sequence>MDTAQAIARRGGITFLAATVTLVVSSVAWPAVLVLGEDVTSAGDAAVVLFWGGVALLVLGRVLGRVHRRPTPGRRLTVGLLVVGAGAATAFSWAFDSGSTSVVDPSSAGGCRVVVQEQSFLMGGSGAVFVLPAHGVVARRVSRYSTDDGYRPVEAGSSALTWTGERGHLEVLGSGADPVWPRNHEVDCPGS</sequence>
<feature type="transmembrane region" description="Helical" evidence="1">
    <location>
        <begin position="45"/>
        <end position="64"/>
    </location>
</feature>
<evidence type="ECO:0008006" key="4">
    <source>
        <dbReference type="Google" id="ProtNLM"/>
    </source>
</evidence>
<evidence type="ECO:0000313" key="2">
    <source>
        <dbReference type="EMBL" id="GAA2498278.1"/>
    </source>
</evidence>
<keyword evidence="3" id="KW-1185">Reference proteome</keyword>
<proteinExistence type="predicted"/>
<feature type="transmembrane region" description="Helical" evidence="1">
    <location>
        <begin position="76"/>
        <end position="95"/>
    </location>
</feature>
<organism evidence="2 3">
    <name type="scientific">Terrabacter carboxydivorans</name>
    <dbReference type="NCBI Taxonomy" id="619730"/>
    <lineage>
        <taxon>Bacteria</taxon>
        <taxon>Bacillati</taxon>
        <taxon>Actinomycetota</taxon>
        <taxon>Actinomycetes</taxon>
        <taxon>Micrococcales</taxon>
        <taxon>Intrasporangiaceae</taxon>
        <taxon>Terrabacter</taxon>
    </lineage>
</organism>
<dbReference type="RefSeq" id="WP_344256921.1">
    <property type="nucleotide sequence ID" value="NZ_BAAARE010000024.1"/>
</dbReference>